<dbReference type="AlphaFoldDB" id="A0A3G8M1M6"/>
<dbReference type="RefSeq" id="WP_124732295.1">
    <property type="nucleotide sequence ID" value="NZ_CBCSKC010000048.1"/>
</dbReference>
<gene>
    <name evidence="4" type="ORF">EGC82_19935</name>
</gene>
<dbReference type="FunFam" id="3.20.20.30:FF:000002">
    <property type="entry name" value="LLM class flavin-dependent oxidoreductase"/>
    <property type="match status" value="1"/>
</dbReference>
<dbReference type="InterPro" id="IPR050766">
    <property type="entry name" value="Bact_Lucif_Oxidored"/>
</dbReference>
<sequence>MSILADIPFSLLELAPMRADSTVSNTLQDSLRYAQYAERLGVNRFWLAEHHNMPGIICSATSILMGFIAGGTERIRVGAGGIMLPNHPPLVVAEQFGTLASLYPGRIDLGLGRAPGSDPVTSLALNRDNQRAEHFPDEVGELQSLLGPREQRQNSNYKAVRAIPGEDTNVPIWLLGSSLFSAQLAAERGLPYVFAGHFAPRFLFEAVALYRREFTPSAVLDKPYVMVGLPLVAAPTDEEAELLSTTSKQRILALIRGQEMWLKPPVYSMDGLWTQQEKSYVDSFLSLSICGGPATIKHRLEVFVEQLGVDEIMFTNDLYDNEHRLRALDILMSVKQ</sequence>
<dbReference type="InterPro" id="IPR036661">
    <property type="entry name" value="Luciferase-like_sf"/>
</dbReference>
<keyword evidence="5" id="KW-1185">Reference proteome</keyword>
<protein>
    <recommendedName>
        <fullName evidence="2">Luciferase-like monooxygenase</fullName>
    </recommendedName>
</protein>
<dbReference type="GO" id="GO:0016705">
    <property type="term" value="F:oxidoreductase activity, acting on paired donors, with incorporation or reduction of molecular oxygen"/>
    <property type="evidence" value="ECO:0007669"/>
    <property type="project" value="InterPro"/>
</dbReference>
<dbReference type="NCBIfam" id="TIGR03558">
    <property type="entry name" value="oxido_grp_1"/>
    <property type="match status" value="1"/>
</dbReference>
<dbReference type="OrthoDB" id="7903015at2"/>
<evidence type="ECO:0000313" key="5">
    <source>
        <dbReference type="Proteomes" id="UP000278035"/>
    </source>
</evidence>
<feature type="domain" description="Luciferase-like" evidence="3">
    <location>
        <begin position="18"/>
        <end position="310"/>
    </location>
</feature>
<dbReference type="InterPro" id="IPR011251">
    <property type="entry name" value="Luciferase-like_dom"/>
</dbReference>
<organism evidence="4 5">
    <name type="scientific">Shewanella livingstonensis</name>
    <dbReference type="NCBI Taxonomy" id="150120"/>
    <lineage>
        <taxon>Bacteria</taxon>
        <taxon>Pseudomonadati</taxon>
        <taxon>Pseudomonadota</taxon>
        <taxon>Gammaproteobacteria</taxon>
        <taxon>Alteromonadales</taxon>
        <taxon>Shewanellaceae</taxon>
        <taxon>Shewanella</taxon>
    </lineage>
</organism>
<dbReference type="InterPro" id="IPR019949">
    <property type="entry name" value="CmoO-like"/>
</dbReference>
<comment type="similarity">
    <text evidence="1">To bacterial alkanal monooxygenase alpha and beta chains.</text>
</comment>
<dbReference type="Gene3D" id="3.20.20.30">
    <property type="entry name" value="Luciferase-like domain"/>
    <property type="match status" value="1"/>
</dbReference>
<dbReference type="Pfam" id="PF00296">
    <property type="entry name" value="Bac_luciferase"/>
    <property type="match status" value="1"/>
</dbReference>
<dbReference type="PANTHER" id="PTHR30137">
    <property type="entry name" value="LUCIFERASE-LIKE MONOOXYGENASE"/>
    <property type="match status" value="1"/>
</dbReference>
<dbReference type="KEGG" id="slj:EGC82_19935"/>
<evidence type="ECO:0000256" key="2">
    <source>
        <dbReference type="ARBA" id="ARBA00074555"/>
    </source>
</evidence>
<reference evidence="5" key="1">
    <citation type="submission" date="2018-11" db="EMBL/GenBank/DDBJ databases">
        <title>Shewanella sp. M2.</title>
        <authorList>
            <person name="Hwang Y.J."/>
            <person name="Hwang C.Y."/>
        </authorList>
    </citation>
    <scope>NUCLEOTIDE SEQUENCE [LARGE SCALE GENOMIC DNA]</scope>
    <source>
        <strain evidence="5">LMG 19866</strain>
    </source>
</reference>
<evidence type="ECO:0000256" key="1">
    <source>
        <dbReference type="ARBA" id="ARBA00007789"/>
    </source>
</evidence>
<dbReference type="CDD" id="cd00347">
    <property type="entry name" value="Flavin_utilizing_monoxygenases"/>
    <property type="match status" value="1"/>
</dbReference>
<evidence type="ECO:0000313" key="4">
    <source>
        <dbReference type="EMBL" id="AZG74818.1"/>
    </source>
</evidence>
<dbReference type="SUPFAM" id="SSF51679">
    <property type="entry name" value="Bacterial luciferase-like"/>
    <property type="match status" value="1"/>
</dbReference>
<name>A0A3G8M1M6_9GAMM</name>
<dbReference type="PANTHER" id="PTHR30137:SF6">
    <property type="entry name" value="LUCIFERASE-LIKE MONOOXYGENASE"/>
    <property type="match status" value="1"/>
</dbReference>
<accession>A0A3G8M1M6</accession>
<dbReference type="GO" id="GO:0005829">
    <property type="term" value="C:cytosol"/>
    <property type="evidence" value="ECO:0007669"/>
    <property type="project" value="TreeGrafter"/>
</dbReference>
<dbReference type="EMBL" id="CP034015">
    <property type="protein sequence ID" value="AZG74818.1"/>
    <property type="molecule type" value="Genomic_DNA"/>
</dbReference>
<dbReference type="Proteomes" id="UP000278035">
    <property type="component" value="Chromosome"/>
</dbReference>
<proteinExistence type="predicted"/>
<evidence type="ECO:0000259" key="3">
    <source>
        <dbReference type="Pfam" id="PF00296"/>
    </source>
</evidence>